<keyword evidence="9 10" id="KW-0472">Membrane</keyword>
<comment type="similarity">
    <text evidence="3">Belongs to the cytochrome c oxidase VIIb family.</text>
</comment>
<dbReference type="Gene3D" id="4.10.51.10">
    <property type="entry name" value="Cytochrome C Oxidase, chain K"/>
    <property type="match status" value="1"/>
</dbReference>
<evidence type="ECO:0000256" key="1">
    <source>
        <dbReference type="ARBA" id="ARBA00004434"/>
    </source>
</evidence>
<dbReference type="SUPFAM" id="SSF81423">
    <property type="entry name" value="Mitochondrial cytochrome c oxidase subunit VIIb"/>
    <property type="match status" value="1"/>
</dbReference>
<evidence type="ECO:0000313" key="11">
    <source>
        <dbReference type="Ensembl" id="ENSLCNP00005007397.1"/>
    </source>
</evidence>
<evidence type="ECO:0000256" key="10">
    <source>
        <dbReference type="SAM" id="Phobius"/>
    </source>
</evidence>
<evidence type="ECO:0000256" key="8">
    <source>
        <dbReference type="ARBA" id="ARBA00023128"/>
    </source>
</evidence>
<comment type="subcellular location">
    <subcellularLocation>
        <location evidence="1">Mitochondrion inner membrane</location>
        <topology evidence="1">Single-pass membrane protein</topology>
    </subcellularLocation>
</comment>
<dbReference type="UniPathway" id="UPA00705"/>
<organism evidence="11 12">
    <name type="scientific">Lynx canadensis</name>
    <name type="common">Canada lynx</name>
    <name type="synonym">Felis canadensis</name>
    <dbReference type="NCBI Taxonomy" id="61383"/>
    <lineage>
        <taxon>Eukaryota</taxon>
        <taxon>Metazoa</taxon>
        <taxon>Chordata</taxon>
        <taxon>Craniata</taxon>
        <taxon>Vertebrata</taxon>
        <taxon>Euteleostomi</taxon>
        <taxon>Mammalia</taxon>
        <taxon>Eutheria</taxon>
        <taxon>Laurasiatheria</taxon>
        <taxon>Carnivora</taxon>
        <taxon>Feliformia</taxon>
        <taxon>Felidae</taxon>
        <taxon>Felinae</taxon>
        <taxon>Lynx</taxon>
    </lineage>
</organism>
<reference evidence="11" key="1">
    <citation type="submission" date="2025-08" db="UniProtKB">
        <authorList>
            <consortium name="Ensembl"/>
        </authorList>
    </citation>
    <scope>IDENTIFICATION</scope>
</reference>
<evidence type="ECO:0000256" key="3">
    <source>
        <dbReference type="ARBA" id="ARBA00007351"/>
    </source>
</evidence>
<sequence>MMFPLTRNALRRFKIRSIQQIRQSHEKHSPDFHDKYGNIVLASGSAFCVVAWVFTATQIGIEWNLSPVGRVTPEEWNDK</sequence>
<dbReference type="PANTHER" id="PTHR16716">
    <property type="entry name" value="CYTOCHROME C OXIDASE SUBUNIT 7B, MITOCHONDRIAL"/>
    <property type="match status" value="1"/>
</dbReference>
<evidence type="ECO:0000256" key="4">
    <source>
        <dbReference type="ARBA" id="ARBA00022692"/>
    </source>
</evidence>
<keyword evidence="7 10" id="KW-1133">Transmembrane helix</keyword>
<evidence type="ECO:0000256" key="9">
    <source>
        <dbReference type="ARBA" id="ARBA00023136"/>
    </source>
</evidence>
<dbReference type="InterPro" id="IPR008433">
    <property type="entry name" value="Cyt_c_oxidase_suVIIB"/>
</dbReference>
<keyword evidence="12" id="KW-1185">Reference proteome</keyword>
<dbReference type="GO" id="GO:0045277">
    <property type="term" value="C:respiratory chain complex IV"/>
    <property type="evidence" value="ECO:0007669"/>
    <property type="project" value="TreeGrafter"/>
</dbReference>
<keyword evidence="6" id="KW-0809">Transit peptide</keyword>
<keyword evidence="4 10" id="KW-0812">Transmembrane</keyword>
<evidence type="ECO:0000256" key="6">
    <source>
        <dbReference type="ARBA" id="ARBA00022946"/>
    </source>
</evidence>
<dbReference type="RefSeq" id="XP_030167813.1">
    <property type="nucleotide sequence ID" value="XM_030311953.1"/>
</dbReference>
<dbReference type="Proteomes" id="UP000472241">
    <property type="component" value="Unplaced"/>
</dbReference>
<dbReference type="GeneID" id="115511616"/>
<evidence type="ECO:0000256" key="5">
    <source>
        <dbReference type="ARBA" id="ARBA00022792"/>
    </source>
</evidence>
<reference evidence="11" key="2">
    <citation type="submission" date="2025-09" db="UniProtKB">
        <authorList>
            <consortium name="Ensembl"/>
        </authorList>
    </citation>
    <scope>IDENTIFICATION</scope>
</reference>
<evidence type="ECO:0000256" key="2">
    <source>
        <dbReference type="ARBA" id="ARBA00004673"/>
    </source>
</evidence>
<keyword evidence="5" id="KW-0999">Mitochondrion inner membrane</keyword>
<dbReference type="FunFam" id="4.10.51.10:FF:000001">
    <property type="entry name" value="Cytochrome c oxidase subunit 7B, mitochondrial"/>
    <property type="match status" value="1"/>
</dbReference>
<accession>A0A667GJ03</accession>
<feature type="transmembrane region" description="Helical" evidence="10">
    <location>
        <begin position="36"/>
        <end position="55"/>
    </location>
</feature>
<dbReference type="InterPro" id="IPR023272">
    <property type="entry name" value="Cyt_c_oxidase_suVIIB_dom_sf"/>
</dbReference>
<dbReference type="PANTHER" id="PTHR16716:SF1">
    <property type="entry name" value="CYTOCHROME C OXIDASE SUBUNIT 7B2, MITOCHONDRIAL"/>
    <property type="match status" value="1"/>
</dbReference>
<evidence type="ECO:0000313" key="12">
    <source>
        <dbReference type="Proteomes" id="UP000472241"/>
    </source>
</evidence>
<dbReference type="Ensembl" id="ENSLCNT00005008293.1">
    <property type="protein sequence ID" value="ENSLCNP00005007397.1"/>
    <property type="gene ID" value="ENSLCNG00005004846.1"/>
</dbReference>
<gene>
    <name evidence="11" type="primary">LOC115511616</name>
</gene>
<keyword evidence="8" id="KW-0496">Mitochondrion</keyword>
<dbReference type="GO" id="GO:0005743">
    <property type="term" value="C:mitochondrial inner membrane"/>
    <property type="evidence" value="ECO:0007669"/>
    <property type="project" value="UniProtKB-SubCell"/>
</dbReference>
<comment type="pathway">
    <text evidence="2">Energy metabolism; oxidative phosphorylation.</text>
</comment>
<dbReference type="GO" id="GO:0006123">
    <property type="term" value="P:mitochondrial electron transport, cytochrome c to oxygen"/>
    <property type="evidence" value="ECO:0007669"/>
    <property type="project" value="InterPro"/>
</dbReference>
<proteinExistence type="inferred from homology"/>
<evidence type="ECO:0000256" key="7">
    <source>
        <dbReference type="ARBA" id="ARBA00022989"/>
    </source>
</evidence>
<dbReference type="Pfam" id="PF05392">
    <property type="entry name" value="COX7B"/>
    <property type="match status" value="1"/>
</dbReference>
<dbReference type="AlphaFoldDB" id="A0A667GJ03"/>
<protein>
    <submittedName>
        <fullName evidence="11">Cytochrome c oxidase subunit 7B2, mitochondrial</fullName>
    </submittedName>
</protein>
<name>A0A667GJ03_LYNCA</name>